<evidence type="ECO:0000256" key="2">
    <source>
        <dbReference type="SAM" id="MobiDB-lite"/>
    </source>
</evidence>
<evidence type="ECO:0000313" key="5">
    <source>
        <dbReference type="Proteomes" id="UP001597119"/>
    </source>
</evidence>
<name>A0ABD6CE20_9EURY</name>
<proteinExistence type="predicted"/>
<sequence length="148" mass="15905">MSSTDSPSTAESFDARTRRALTECMTVLEDGPDLYTVVSESGKEYNVDLREKRCTCLDHKHREVSCKHIRRAAFASGAKPIPAGLNDSVDPLLGDQIDDSPQVPATDGGVAVDVSGESDNEECEDCAELADGWSCSECYIMGNGSIPE</sequence>
<dbReference type="RefSeq" id="WP_247381989.1">
    <property type="nucleotide sequence ID" value="NZ_JALLGV010000013.1"/>
</dbReference>
<keyword evidence="5" id="KW-1185">Reference proteome</keyword>
<dbReference type="AlphaFoldDB" id="A0ABD6CE20"/>
<dbReference type="PROSITE" id="PS50966">
    <property type="entry name" value="ZF_SWIM"/>
    <property type="match status" value="1"/>
</dbReference>
<keyword evidence="1" id="KW-0863">Zinc-finger</keyword>
<dbReference type="Proteomes" id="UP001597119">
    <property type="component" value="Unassembled WGS sequence"/>
</dbReference>
<dbReference type="EMBL" id="JBHUDJ010000013">
    <property type="protein sequence ID" value="MFD1588510.1"/>
    <property type="molecule type" value="Genomic_DNA"/>
</dbReference>
<evidence type="ECO:0000259" key="3">
    <source>
        <dbReference type="PROSITE" id="PS50966"/>
    </source>
</evidence>
<gene>
    <name evidence="4" type="ORF">ACFR9U_16145</name>
</gene>
<dbReference type="InterPro" id="IPR007527">
    <property type="entry name" value="Znf_SWIM"/>
</dbReference>
<evidence type="ECO:0000256" key="1">
    <source>
        <dbReference type="PROSITE-ProRule" id="PRU00325"/>
    </source>
</evidence>
<organism evidence="4 5">
    <name type="scientific">Halorientalis brevis</name>
    <dbReference type="NCBI Taxonomy" id="1126241"/>
    <lineage>
        <taxon>Archaea</taxon>
        <taxon>Methanobacteriati</taxon>
        <taxon>Methanobacteriota</taxon>
        <taxon>Stenosarchaea group</taxon>
        <taxon>Halobacteria</taxon>
        <taxon>Halobacteriales</taxon>
        <taxon>Haloarculaceae</taxon>
        <taxon>Halorientalis</taxon>
    </lineage>
</organism>
<protein>
    <recommendedName>
        <fullName evidence="3">SWIM-type domain-containing protein</fullName>
    </recommendedName>
</protein>
<reference evidence="4 5" key="1">
    <citation type="journal article" date="2019" name="Int. J. Syst. Evol. Microbiol.">
        <title>The Global Catalogue of Microorganisms (GCM) 10K type strain sequencing project: providing services to taxonomists for standard genome sequencing and annotation.</title>
        <authorList>
            <consortium name="The Broad Institute Genomics Platform"/>
            <consortium name="The Broad Institute Genome Sequencing Center for Infectious Disease"/>
            <person name="Wu L."/>
            <person name="Ma J."/>
        </authorList>
    </citation>
    <scope>NUCLEOTIDE SEQUENCE [LARGE SCALE GENOMIC DNA]</scope>
    <source>
        <strain evidence="4 5">CGMCC 1.12125</strain>
    </source>
</reference>
<keyword evidence="1" id="KW-0479">Metal-binding</keyword>
<feature type="region of interest" description="Disordered" evidence="2">
    <location>
        <begin position="86"/>
        <end position="108"/>
    </location>
</feature>
<evidence type="ECO:0000313" key="4">
    <source>
        <dbReference type="EMBL" id="MFD1588510.1"/>
    </source>
</evidence>
<comment type="caution">
    <text evidence="4">The sequence shown here is derived from an EMBL/GenBank/DDBJ whole genome shotgun (WGS) entry which is preliminary data.</text>
</comment>
<feature type="domain" description="SWIM-type" evidence="3">
    <location>
        <begin position="45"/>
        <end position="77"/>
    </location>
</feature>
<accession>A0ABD6CE20</accession>
<dbReference type="GO" id="GO:0008270">
    <property type="term" value="F:zinc ion binding"/>
    <property type="evidence" value="ECO:0007669"/>
    <property type="project" value="UniProtKB-KW"/>
</dbReference>
<keyword evidence="1" id="KW-0862">Zinc</keyword>